<gene>
    <name evidence="2" type="ORF">Pan181_30060</name>
</gene>
<evidence type="ECO:0000256" key="1">
    <source>
        <dbReference type="SAM" id="MobiDB-lite"/>
    </source>
</evidence>
<dbReference type="OrthoDB" id="292511at2"/>
<dbReference type="EMBL" id="CP036278">
    <property type="protein sequence ID" value="QDU56794.1"/>
    <property type="molecule type" value="Genomic_DNA"/>
</dbReference>
<accession>A0A518APZ4</accession>
<proteinExistence type="predicted"/>
<name>A0A518APZ4_9BACT</name>
<dbReference type="RefSeq" id="WP_145247523.1">
    <property type="nucleotide sequence ID" value="NZ_CP036278.1"/>
</dbReference>
<dbReference type="AlphaFoldDB" id="A0A518APZ4"/>
<reference evidence="2 3" key="1">
    <citation type="submission" date="2019-02" db="EMBL/GenBank/DDBJ databases">
        <title>Deep-cultivation of Planctomycetes and their phenomic and genomic characterization uncovers novel biology.</title>
        <authorList>
            <person name="Wiegand S."/>
            <person name="Jogler M."/>
            <person name="Boedeker C."/>
            <person name="Pinto D."/>
            <person name="Vollmers J."/>
            <person name="Rivas-Marin E."/>
            <person name="Kohn T."/>
            <person name="Peeters S.H."/>
            <person name="Heuer A."/>
            <person name="Rast P."/>
            <person name="Oberbeckmann S."/>
            <person name="Bunk B."/>
            <person name="Jeske O."/>
            <person name="Meyerdierks A."/>
            <person name="Storesund J.E."/>
            <person name="Kallscheuer N."/>
            <person name="Luecker S."/>
            <person name="Lage O.M."/>
            <person name="Pohl T."/>
            <person name="Merkel B.J."/>
            <person name="Hornburger P."/>
            <person name="Mueller R.-W."/>
            <person name="Bruemmer F."/>
            <person name="Labrenz M."/>
            <person name="Spormann A.M."/>
            <person name="Op den Camp H."/>
            <person name="Overmann J."/>
            <person name="Amann R."/>
            <person name="Jetten M.S.M."/>
            <person name="Mascher T."/>
            <person name="Medema M.H."/>
            <person name="Devos D.P."/>
            <person name="Kaster A.-K."/>
            <person name="Ovreas L."/>
            <person name="Rohde M."/>
            <person name="Galperin M.Y."/>
            <person name="Jogler C."/>
        </authorList>
    </citation>
    <scope>NUCLEOTIDE SEQUENCE [LARGE SCALE GENOMIC DNA]</scope>
    <source>
        <strain evidence="2 3">Pan181</strain>
    </source>
</reference>
<protein>
    <submittedName>
        <fullName evidence="2">Uncharacterized protein</fullName>
    </submittedName>
</protein>
<feature type="region of interest" description="Disordered" evidence="1">
    <location>
        <begin position="54"/>
        <end position="82"/>
    </location>
</feature>
<evidence type="ECO:0000313" key="3">
    <source>
        <dbReference type="Proteomes" id="UP000315750"/>
    </source>
</evidence>
<organism evidence="2 3">
    <name type="scientific">Aeoliella mucimassa</name>
    <dbReference type="NCBI Taxonomy" id="2527972"/>
    <lineage>
        <taxon>Bacteria</taxon>
        <taxon>Pseudomonadati</taxon>
        <taxon>Planctomycetota</taxon>
        <taxon>Planctomycetia</taxon>
        <taxon>Pirellulales</taxon>
        <taxon>Lacipirellulaceae</taxon>
        <taxon>Aeoliella</taxon>
    </lineage>
</organism>
<sequence>MSSKVQEILAKVEELTEAERAELVSSIMTAKPSHAAQTDEQPKRSVLDGFKERGMIGSITDAPPDWSTNPKYMEGFGSHEAE</sequence>
<dbReference type="KEGG" id="amuc:Pan181_30060"/>
<evidence type="ECO:0000313" key="2">
    <source>
        <dbReference type="EMBL" id="QDU56794.1"/>
    </source>
</evidence>
<keyword evidence="3" id="KW-1185">Reference proteome</keyword>
<dbReference type="Proteomes" id="UP000315750">
    <property type="component" value="Chromosome"/>
</dbReference>